<proteinExistence type="predicted"/>
<dbReference type="EMBL" id="FQXU01000004">
    <property type="protein sequence ID" value="SHH83503.1"/>
    <property type="molecule type" value="Genomic_DNA"/>
</dbReference>
<organism evidence="1 2">
    <name type="scientific">Clostridium intestinale DSM 6191</name>
    <dbReference type="NCBI Taxonomy" id="1121320"/>
    <lineage>
        <taxon>Bacteria</taxon>
        <taxon>Bacillati</taxon>
        <taxon>Bacillota</taxon>
        <taxon>Clostridia</taxon>
        <taxon>Eubacteriales</taxon>
        <taxon>Clostridiaceae</taxon>
        <taxon>Clostridium</taxon>
    </lineage>
</organism>
<evidence type="ECO:0000313" key="1">
    <source>
        <dbReference type="EMBL" id="SHH83503.1"/>
    </source>
</evidence>
<dbReference type="RefSeq" id="WP_073017264.1">
    <property type="nucleotide sequence ID" value="NZ_FQXU01000004.1"/>
</dbReference>
<reference evidence="1 2" key="1">
    <citation type="submission" date="2016-11" db="EMBL/GenBank/DDBJ databases">
        <authorList>
            <person name="Jaros S."/>
            <person name="Januszkiewicz K."/>
            <person name="Wedrychowicz H."/>
        </authorList>
    </citation>
    <scope>NUCLEOTIDE SEQUENCE [LARGE SCALE GENOMIC DNA]</scope>
    <source>
        <strain evidence="1 2">DSM 6191</strain>
    </source>
</reference>
<dbReference type="Proteomes" id="UP000184241">
    <property type="component" value="Unassembled WGS sequence"/>
</dbReference>
<gene>
    <name evidence="1" type="ORF">SAMN02745941_00963</name>
</gene>
<name>A0A1M5W8I1_9CLOT</name>
<accession>A0A1M5W8I1</accession>
<sequence length="135" mass="15117">MKISRNLICFVISLFIFIQVPYSKAKSEVLNDLSSIKDDSDLSNNTIRSLIYPYITDSINKYYGGNGPQFELSKAKLSITQPDPEIFTFIITAQVITFVGPHNPPYGIETVTIETSPLGTKVIDFKHEEEKLPTG</sequence>
<dbReference type="InterPro" id="IPR024984">
    <property type="entry name" value="DUF3888"/>
</dbReference>
<dbReference type="Pfam" id="PF13027">
    <property type="entry name" value="DUF3888"/>
    <property type="match status" value="1"/>
</dbReference>
<evidence type="ECO:0008006" key="3">
    <source>
        <dbReference type="Google" id="ProtNLM"/>
    </source>
</evidence>
<dbReference type="AlphaFoldDB" id="A0A1M5W8I1"/>
<protein>
    <recommendedName>
        <fullName evidence="3">DUF3888 domain-containing protein</fullName>
    </recommendedName>
</protein>
<evidence type="ECO:0000313" key="2">
    <source>
        <dbReference type="Proteomes" id="UP000184241"/>
    </source>
</evidence>